<dbReference type="RefSeq" id="WP_014436542.1">
    <property type="nucleotide sequence ID" value="NC_017080.1"/>
</dbReference>
<dbReference type="PANTHER" id="PTHR10849">
    <property type="entry name" value="NADH DEHYDROGENASE UBIQUINONE IRON-SULFUR PROTEIN 8, MITOCHONDRIAL"/>
    <property type="match status" value="1"/>
</dbReference>
<dbReference type="HOGENOM" id="CLU_067218_4_3_0"/>
<evidence type="ECO:0000259" key="7">
    <source>
        <dbReference type="PROSITE" id="PS51379"/>
    </source>
</evidence>
<keyword evidence="4 6" id="KW-0408">Iron</keyword>
<dbReference type="Proteomes" id="UP000007881">
    <property type="component" value="Chromosome"/>
</dbReference>
<dbReference type="HAMAP" id="MF_01351">
    <property type="entry name" value="NDH1_NuoI"/>
    <property type="match status" value="1"/>
</dbReference>
<keyword evidence="1 6" id="KW-0004">4Fe-4S</keyword>
<comment type="similarity">
    <text evidence="6">Belongs to the complex I 23 kDa subunit family.</text>
</comment>
<comment type="cofactor">
    <cofactor evidence="6">
        <name>[4Fe-4S] cluster</name>
        <dbReference type="ChEBI" id="CHEBI:49883"/>
    </cofactor>
    <text evidence="6">Binds 2 [4Fe-4S] clusters per subunit.</text>
</comment>
<feature type="domain" description="4Fe-4S ferredoxin-type" evidence="7">
    <location>
        <begin position="80"/>
        <end position="112"/>
    </location>
</feature>
<comment type="subcellular location">
    <subcellularLocation>
        <location evidence="6">Cell inner membrane</location>
        <topology evidence="6">Peripheral membrane protein</topology>
    </subcellularLocation>
</comment>
<comment type="function">
    <text evidence="6">NDH-1 shuttles electrons from NADH, via FMN and iron-sulfur (Fe-S) centers, to quinones in the respiratory chain. The immediate electron acceptor for the enzyme in this species is believed to be ubiquinone. Couples the redox reaction to proton translocation (for every two electrons transferred, four hydrogen ions are translocated across the cytoplasmic membrane), and thus conserves the redox energy in a proton gradient.</text>
</comment>
<dbReference type="GO" id="GO:0051539">
    <property type="term" value="F:4 iron, 4 sulfur cluster binding"/>
    <property type="evidence" value="ECO:0007669"/>
    <property type="project" value="UniProtKB-KW"/>
</dbReference>
<comment type="catalytic activity">
    <reaction evidence="6">
        <text>a quinone + NADH + 5 H(+)(in) = a quinol + NAD(+) + 4 H(+)(out)</text>
        <dbReference type="Rhea" id="RHEA:57888"/>
        <dbReference type="ChEBI" id="CHEBI:15378"/>
        <dbReference type="ChEBI" id="CHEBI:24646"/>
        <dbReference type="ChEBI" id="CHEBI:57540"/>
        <dbReference type="ChEBI" id="CHEBI:57945"/>
        <dbReference type="ChEBI" id="CHEBI:132124"/>
    </reaction>
</comment>
<dbReference type="OrthoDB" id="9803192at2"/>
<keyword evidence="6" id="KW-0997">Cell inner membrane</keyword>
<dbReference type="SUPFAM" id="SSF54862">
    <property type="entry name" value="4Fe-4S ferredoxins"/>
    <property type="match status" value="1"/>
</dbReference>
<keyword evidence="6" id="KW-1278">Translocase</keyword>
<accession>I0IDI5</accession>
<evidence type="ECO:0000256" key="2">
    <source>
        <dbReference type="ARBA" id="ARBA00022723"/>
    </source>
</evidence>
<feature type="binding site" evidence="6">
    <location>
        <position position="143"/>
    </location>
    <ligand>
        <name>[4Fe-4S] cluster</name>
        <dbReference type="ChEBI" id="CHEBI:49883"/>
        <label>1</label>
    </ligand>
</feature>
<reference evidence="8 9" key="1">
    <citation type="submission" date="2012-02" db="EMBL/GenBank/DDBJ databases">
        <title>Complete genome sequence of Phycisphaera mikurensis NBRC 102666.</title>
        <authorList>
            <person name="Ankai A."/>
            <person name="Hosoyama A."/>
            <person name="Terui Y."/>
            <person name="Sekine M."/>
            <person name="Fukai R."/>
            <person name="Kato Y."/>
            <person name="Nakamura S."/>
            <person name="Yamada-Narita S."/>
            <person name="Kawakoshi A."/>
            <person name="Fukunaga Y."/>
            <person name="Yamazaki S."/>
            <person name="Fujita N."/>
        </authorList>
    </citation>
    <scope>NUCLEOTIDE SEQUENCE [LARGE SCALE GENOMIC DNA]</scope>
    <source>
        <strain evidence="9">NBRC 102666 / KCTC 22515 / FYK2301M01</strain>
    </source>
</reference>
<keyword evidence="6" id="KW-0874">Quinone</keyword>
<feature type="domain" description="4Fe-4S ferredoxin-type" evidence="7">
    <location>
        <begin position="124"/>
        <end position="153"/>
    </location>
</feature>
<feature type="binding site" evidence="6">
    <location>
        <position position="98"/>
    </location>
    <ligand>
        <name>[4Fe-4S] cluster</name>
        <dbReference type="ChEBI" id="CHEBI:49883"/>
        <label>1</label>
    </ligand>
</feature>
<evidence type="ECO:0000256" key="5">
    <source>
        <dbReference type="ARBA" id="ARBA00023014"/>
    </source>
</evidence>
<dbReference type="InterPro" id="IPR017896">
    <property type="entry name" value="4Fe4S_Fe-S-bd"/>
</dbReference>
<name>I0IDI5_PHYMF</name>
<dbReference type="STRING" id="1142394.PSMK_11640"/>
<keyword evidence="3" id="KW-0677">Repeat</keyword>
<keyword evidence="6" id="KW-1003">Cell membrane</keyword>
<organism evidence="8 9">
    <name type="scientific">Phycisphaera mikurensis (strain NBRC 102666 / KCTC 22515 / FYK2301M01)</name>
    <dbReference type="NCBI Taxonomy" id="1142394"/>
    <lineage>
        <taxon>Bacteria</taxon>
        <taxon>Pseudomonadati</taxon>
        <taxon>Planctomycetota</taxon>
        <taxon>Phycisphaerae</taxon>
        <taxon>Phycisphaerales</taxon>
        <taxon>Phycisphaeraceae</taxon>
        <taxon>Phycisphaera</taxon>
    </lineage>
</organism>
<keyword evidence="6" id="KW-0472">Membrane</keyword>
<comment type="subunit">
    <text evidence="6">NDH-1 is composed of 14 different subunits. Subunits NuoA, H, J, K, L, M, N constitute the membrane sector of the complex.</text>
</comment>
<protein>
    <recommendedName>
        <fullName evidence="6">NADH-quinone oxidoreductase subunit I</fullName>
        <ecNumber evidence="6">7.1.1.-</ecNumber>
    </recommendedName>
    <alternativeName>
        <fullName evidence="6">NADH dehydrogenase I subunit I</fullName>
    </alternativeName>
    <alternativeName>
        <fullName evidence="6">NDH-1 subunit I</fullName>
    </alternativeName>
</protein>
<dbReference type="InterPro" id="IPR010226">
    <property type="entry name" value="NADH_quinone_OxRdtase_chainI"/>
</dbReference>
<dbReference type="eggNOG" id="COG1143">
    <property type="taxonomic scope" value="Bacteria"/>
</dbReference>
<proteinExistence type="inferred from homology"/>
<dbReference type="AlphaFoldDB" id="I0IDI5"/>
<evidence type="ECO:0000256" key="4">
    <source>
        <dbReference type="ARBA" id="ARBA00023004"/>
    </source>
</evidence>
<feature type="binding site" evidence="6">
    <location>
        <position position="136"/>
    </location>
    <ligand>
        <name>[4Fe-4S] cluster</name>
        <dbReference type="ChEBI" id="CHEBI:49883"/>
        <label>2</label>
    </ligand>
</feature>
<keyword evidence="9" id="KW-1185">Reference proteome</keyword>
<dbReference type="PROSITE" id="PS00198">
    <property type="entry name" value="4FE4S_FER_1"/>
    <property type="match status" value="1"/>
</dbReference>
<keyword evidence="8" id="KW-0560">Oxidoreductase</keyword>
<evidence type="ECO:0000256" key="1">
    <source>
        <dbReference type="ARBA" id="ARBA00022485"/>
    </source>
</evidence>
<keyword evidence="6" id="KW-0830">Ubiquinone</keyword>
<evidence type="ECO:0000256" key="3">
    <source>
        <dbReference type="ARBA" id="ARBA00022737"/>
    </source>
</evidence>
<feature type="binding site" evidence="6">
    <location>
        <position position="133"/>
    </location>
    <ligand>
        <name>[4Fe-4S] cluster</name>
        <dbReference type="ChEBI" id="CHEBI:49883"/>
        <label>2</label>
    </ligand>
</feature>
<evidence type="ECO:0000313" key="8">
    <source>
        <dbReference type="EMBL" id="BAM03323.1"/>
    </source>
</evidence>
<dbReference type="EMBL" id="AP012338">
    <property type="protein sequence ID" value="BAM03323.1"/>
    <property type="molecule type" value="Genomic_DNA"/>
</dbReference>
<sequence length="184" mass="20507">MPAITDSDTLNVDLPALDAAENFFLPEVFKGLGTTMKHILGSVGGSSRSGNKAMEYPEQRREDLPVLEGGLHRGNYRGVHRLNRDEEGRVKCVACFMCATACPANCIHIEGKTAPWDDREKYPVKFDIDELRCIFCGMCEEACPVDAIELTPVYDVVGLTRNEMVFDKTKLLAVYDETVEDKPM</sequence>
<feature type="binding site" evidence="6">
    <location>
        <position position="95"/>
    </location>
    <ligand>
        <name>[4Fe-4S] cluster</name>
        <dbReference type="ChEBI" id="CHEBI:49883"/>
        <label>1</label>
    </ligand>
</feature>
<dbReference type="EC" id="7.1.1.-" evidence="6"/>
<dbReference type="GO" id="GO:0048038">
    <property type="term" value="F:quinone binding"/>
    <property type="evidence" value="ECO:0007669"/>
    <property type="project" value="UniProtKB-KW"/>
</dbReference>
<dbReference type="Gene3D" id="3.30.70.3270">
    <property type="match status" value="1"/>
</dbReference>
<dbReference type="PROSITE" id="PS51379">
    <property type="entry name" value="4FE4S_FER_2"/>
    <property type="match status" value="2"/>
</dbReference>
<gene>
    <name evidence="6 8" type="primary">nuoI</name>
    <name evidence="8" type="ordered locus">PSMK_11640</name>
</gene>
<keyword evidence="5 6" id="KW-0411">Iron-sulfur</keyword>
<feature type="binding site" evidence="6">
    <location>
        <position position="102"/>
    </location>
    <ligand>
        <name>[4Fe-4S] cluster</name>
        <dbReference type="ChEBI" id="CHEBI:49883"/>
        <label>2</label>
    </ligand>
</feature>
<dbReference type="KEGG" id="phm:PSMK_11640"/>
<feature type="binding site" evidence="6">
    <location>
        <position position="139"/>
    </location>
    <ligand>
        <name>[4Fe-4S] cluster</name>
        <dbReference type="ChEBI" id="CHEBI:49883"/>
        <label>2</label>
    </ligand>
</feature>
<dbReference type="GO" id="GO:0005886">
    <property type="term" value="C:plasma membrane"/>
    <property type="evidence" value="ECO:0007669"/>
    <property type="project" value="UniProtKB-SubCell"/>
</dbReference>
<evidence type="ECO:0000256" key="6">
    <source>
        <dbReference type="HAMAP-Rule" id="MF_01351"/>
    </source>
</evidence>
<dbReference type="Pfam" id="PF12838">
    <property type="entry name" value="Fer4_7"/>
    <property type="match status" value="1"/>
</dbReference>
<dbReference type="GO" id="GO:0050136">
    <property type="term" value="F:NADH dehydrogenase (quinone) (non-electrogenic) activity"/>
    <property type="evidence" value="ECO:0007669"/>
    <property type="project" value="UniProtKB-UniRule"/>
</dbReference>
<evidence type="ECO:0000313" key="9">
    <source>
        <dbReference type="Proteomes" id="UP000007881"/>
    </source>
</evidence>
<keyword evidence="2 6" id="KW-0479">Metal-binding</keyword>
<dbReference type="GO" id="GO:0005506">
    <property type="term" value="F:iron ion binding"/>
    <property type="evidence" value="ECO:0007669"/>
    <property type="project" value="UniProtKB-UniRule"/>
</dbReference>
<dbReference type="PATRIC" id="fig|1142394.8.peg.1203"/>
<dbReference type="InterPro" id="IPR017900">
    <property type="entry name" value="4Fe4S_Fe_S_CS"/>
</dbReference>
<feature type="binding site" evidence="6">
    <location>
        <position position="92"/>
    </location>
    <ligand>
        <name>[4Fe-4S] cluster</name>
        <dbReference type="ChEBI" id="CHEBI:49883"/>
        <label>1</label>
    </ligand>
</feature>
<keyword evidence="6" id="KW-0520">NAD</keyword>